<protein>
    <submittedName>
        <fullName evidence="3">Capsule synthesis protein</fullName>
    </submittedName>
</protein>
<organism evidence="3">
    <name type="scientific">Pithovirus LCDPAC01</name>
    <dbReference type="NCBI Taxonomy" id="2506600"/>
    <lineage>
        <taxon>Viruses</taxon>
        <taxon>Pithoviruses</taxon>
    </lineage>
</organism>
<dbReference type="SMART" id="SM00854">
    <property type="entry name" value="PGA_cap"/>
    <property type="match status" value="1"/>
</dbReference>
<evidence type="ECO:0000313" key="3">
    <source>
        <dbReference type="EMBL" id="QBK84590.1"/>
    </source>
</evidence>
<proteinExistence type="inferred from homology"/>
<dbReference type="PANTHER" id="PTHR33393:SF11">
    <property type="entry name" value="POLYGLUTAMINE SYNTHESIS ACCESSORY PROTEIN RV0574C-RELATED"/>
    <property type="match status" value="1"/>
</dbReference>
<dbReference type="InterPro" id="IPR019079">
    <property type="entry name" value="Capsule_synth_CapA"/>
</dbReference>
<comment type="similarity">
    <text evidence="1">Belongs to the CapA family.</text>
</comment>
<sequence>MAENKALRVSFVGDIMIGRSFNQRLEEDVDIWGDTTEHLKNSDLVIGNLETTLTDHEVKLPGKVFNFRLGMKYASILKQIGIDYVSLANNHILDYGIVGAKDTMKVLDSMDIKYSGAGENVQKPAVFNIRGQIIHVYSIADHYRDWNVKEMGVGIWYVDVEKPEEVYSNQKRKNRCGYSFVSYAAKLCR</sequence>
<name>A0A481YMH7_9VIRU</name>
<evidence type="ECO:0000259" key="2">
    <source>
        <dbReference type="SMART" id="SM00854"/>
    </source>
</evidence>
<feature type="domain" description="Capsule synthesis protein CapA" evidence="2">
    <location>
        <begin position="8"/>
        <end position="184"/>
    </location>
</feature>
<dbReference type="InterPro" id="IPR052169">
    <property type="entry name" value="CW_Biosynth-Accessory"/>
</dbReference>
<dbReference type="InterPro" id="IPR029052">
    <property type="entry name" value="Metallo-depent_PP-like"/>
</dbReference>
<dbReference type="PANTHER" id="PTHR33393">
    <property type="entry name" value="POLYGLUTAMINE SYNTHESIS ACCESSORY PROTEIN RV0574C-RELATED"/>
    <property type="match status" value="1"/>
</dbReference>
<dbReference type="Pfam" id="PF09587">
    <property type="entry name" value="PGA_cap"/>
    <property type="match status" value="1"/>
</dbReference>
<gene>
    <name evidence="3" type="ORF">LCDPAC01_00710</name>
</gene>
<accession>A0A481YMH7</accession>
<reference evidence="3" key="1">
    <citation type="journal article" date="2019" name="MBio">
        <title>Virus Genomes from Deep Sea Sediments Expand the Ocean Megavirome and Support Independent Origins of Viral Gigantism.</title>
        <authorList>
            <person name="Backstrom D."/>
            <person name="Yutin N."/>
            <person name="Jorgensen S.L."/>
            <person name="Dharamshi J."/>
            <person name="Homa F."/>
            <person name="Zaremba-Niedwiedzka K."/>
            <person name="Spang A."/>
            <person name="Wolf Y.I."/>
            <person name="Koonin E.V."/>
            <person name="Ettema T.J."/>
        </authorList>
    </citation>
    <scope>NUCLEOTIDE SEQUENCE</scope>
</reference>
<evidence type="ECO:0000256" key="1">
    <source>
        <dbReference type="ARBA" id="ARBA00005662"/>
    </source>
</evidence>
<dbReference type="SUPFAM" id="SSF56300">
    <property type="entry name" value="Metallo-dependent phosphatases"/>
    <property type="match status" value="1"/>
</dbReference>
<dbReference type="EMBL" id="MK500280">
    <property type="protein sequence ID" value="QBK84590.1"/>
    <property type="molecule type" value="Genomic_DNA"/>
</dbReference>
<dbReference type="Gene3D" id="3.60.21.10">
    <property type="match status" value="1"/>
</dbReference>